<accession>A0A9N9KKA2</accession>
<gene>
    <name evidence="1" type="ORF">CPELLU_LOCUS21874</name>
</gene>
<evidence type="ECO:0000313" key="2">
    <source>
        <dbReference type="Proteomes" id="UP000789759"/>
    </source>
</evidence>
<dbReference type="Proteomes" id="UP000789759">
    <property type="component" value="Unassembled WGS sequence"/>
</dbReference>
<feature type="non-terminal residue" evidence="1">
    <location>
        <position position="1"/>
    </location>
</feature>
<evidence type="ECO:0000313" key="1">
    <source>
        <dbReference type="EMBL" id="CAG8839525.1"/>
    </source>
</evidence>
<dbReference type="EMBL" id="CAJVQA010087426">
    <property type="protein sequence ID" value="CAG8839525.1"/>
    <property type="molecule type" value="Genomic_DNA"/>
</dbReference>
<dbReference type="AlphaFoldDB" id="A0A9N9KKA2"/>
<sequence length="69" mass="8134">PQLLLDKCLDAEPQNRPSAKELTNALHQFYDDLKNKKKLNYINKLEKLKTHAKASQYMIKLNRHDSTIR</sequence>
<dbReference type="OrthoDB" id="3205772at2759"/>
<name>A0A9N9KKA2_9GLOM</name>
<comment type="caution">
    <text evidence="1">The sequence shown here is derived from an EMBL/GenBank/DDBJ whole genome shotgun (WGS) entry which is preliminary data.</text>
</comment>
<proteinExistence type="predicted"/>
<organism evidence="1 2">
    <name type="scientific">Cetraspora pellucida</name>
    <dbReference type="NCBI Taxonomy" id="1433469"/>
    <lineage>
        <taxon>Eukaryota</taxon>
        <taxon>Fungi</taxon>
        <taxon>Fungi incertae sedis</taxon>
        <taxon>Mucoromycota</taxon>
        <taxon>Glomeromycotina</taxon>
        <taxon>Glomeromycetes</taxon>
        <taxon>Diversisporales</taxon>
        <taxon>Gigasporaceae</taxon>
        <taxon>Cetraspora</taxon>
    </lineage>
</organism>
<reference evidence="1" key="1">
    <citation type="submission" date="2021-06" db="EMBL/GenBank/DDBJ databases">
        <authorList>
            <person name="Kallberg Y."/>
            <person name="Tangrot J."/>
            <person name="Rosling A."/>
        </authorList>
    </citation>
    <scope>NUCLEOTIDE SEQUENCE</scope>
    <source>
        <strain evidence="1">FL966</strain>
    </source>
</reference>
<protein>
    <submittedName>
        <fullName evidence="1">12965_t:CDS:1</fullName>
    </submittedName>
</protein>
<keyword evidence="2" id="KW-1185">Reference proteome</keyword>
<dbReference type="Gene3D" id="1.10.510.10">
    <property type="entry name" value="Transferase(Phosphotransferase) domain 1"/>
    <property type="match status" value="1"/>
</dbReference>